<name>A0A915LX72_MELJA</name>
<proteinExistence type="predicted"/>
<organism evidence="2 3">
    <name type="scientific">Meloidogyne javanica</name>
    <name type="common">Root-knot nematode worm</name>
    <dbReference type="NCBI Taxonomy" id="6303"/>
    <lineage>
        <taxon>Eukaryota</taxon>
        <taxon>Metazoa</taxon>
        <taxon>Ecdysozoa</taxon>
        <taxon>Nematoda</taxon>
        <taxon>Chromadorea</taxon>
        <taxon>Rhabditida</taxon>
        <taxon>Tylenchina</taxon>
        <taxon>Tylenchomorpha</taxon>
        <taxon>Tylenchoidea</taxon>
        <taxon>Meloidogynidae</taxon>
        <taxon>Meloidogyninae</taxon>
        <taxon>Meloidogyne</taxon>
        <taxon>Meloidogyne incognita group</taxon>
    </lineage>
</organism>
<sequence length="509" mass="59408">MDTSGQMQLLQLSADELRKSLPPTMCEQQIGGDVLDQLNQQLHEIESRVQSALLRALQYRQDEDENIEINEEEGRKELWQPEFDFANVSTSSTAQQIFVPYPSEEQQLETKYKVNIDGIASTSEPLKEFLGDEYIEEKKGGNIGMRFKSTTTDHQQQRRRWRTAAAALAPPSQIAQQKSFLPSTEKMKSDGQQFLLKRQQKIGEQTGGMDQFYISLNIMEDYIEQQQQLNALPYETFTEKAEMLKDFEMELKRGEQLLNEHLMTMEVGESEHVKARIASLRRHFEEKKSELESRRETIRALEQHYSQCEQMLDELANICKEPRIRLNGVRLPKNEEIEEGERINLTESRDSSPDLDELEAAQAQLENYLPPIAVRLQQIQNRLNVLSEHLSAAAHNKFQQKLRLLVEDFNERTKEVRIKRDQLEIRLADQTHLKQLLDDLEFWCDESEAILETVEQIGPLNILKIGKEEENIQKRYYSTETKLESFRQLERLKDRFANLVSVEPQVKHE</sequence>
<accession>A0A915LX72</accession>
<evidence type="ECO:0000313" key="2">
    <source>
        <dbReference type="Proteomes" id="UP000887561"/>
    </source>
</evidence>
<evidence type="ECO:0000256" key="1">
    <source>
        <dbReference type="SAM" id="Coils"/>
    </source>
</evidence>
<evidence type="ECO:0000313" key="3">
    <source>
        <dbReference type="WBParaSite" id="scaffold18961_cov285.g19082"/>
    </source>
</evidence>
<feature type="coiled-coil region" evidence="1">
    <location>
        <begin position="376"/>
        <end position="426"/>
    </location>
</feature>
<dbReference type="Proteomes" id="UP000887561">
    <property type="component" value="Unplaced"/>
</dbReference>
<reference evidence="3" key="1">
    <citation type="submission" date="2022-11" db="UniProtKB">
        <authorList>
            <consortium name="WormBaseParasite"/>
        </authorList>
    </citation>
    <scope>IDENTIFICATION</scope>
</reference>
<dbReference type="AlphaFoldDB" id="A0A915LX72"/>
<keyword evidence="2" id="KW-1185">Reference proteome</keyword>
<protein>
    <submittedName>
        <fullName evidence="3">Uncharacterized protein</fullName>
    </submittedName>
</protein>
<keyword evidence="1" id="KW-0175">Coiled coil</keyword>
<dbReference type="WBParaSite" id="scaffold18961_cov285.g19082">
    <property type="protein sequence ID" value="scaffold18961_cov285.g19082"/>
    <property type="gene ID" value="scaffold18961_cov285.g19082"/>
</dbReference>
<feature type="coiled-coil region" evidence="1">
    <location>
        <begin position="281"/>
        <end position="318"/>
    </location>
</feature>